<comment type="subcellular location">
    <subcellularLocation>
        <location evidence="1">Membrane</location>
        <topology evidence="1">Multi-pass membrane protein</topology>
    </subcellularLocation>
</comment>
<feature type="domain" description="ABC transporter" evidence="10">
    <location>
        <begin position="180"/>
        <end position="418"/>
    </location>
</feature>
<dbReference type="InterPro" id="IPR003439">
    <property type="entry name" value="ABC_transporter-like_ATP-bd"/>
</dbReference>
<keyword evidence="2" id="KW-0813">Transport</keyword>
<dbReference type="GO" id="GO:0005886">
    <property type="term" value="C:plasma membrane"/>
    <property type="evidence" value="ECO:0007669"/>
    <property type="project" value="TreeGrafter"/>
</dbReference>
<evidence type="ECO:0000259" key="10">
    <source>
        <dbReference type="PROSITE" id="PS50893"/>
    </source>
</evidence>
<evidence type="ECO:0000256" key="8">
    <source>
        <dbReference type="SAM" id="MobiDB-lite"/>
    </source>
</evidence>
<dbReference type="InterPro" id="IPR027417">
    <property type="entry name" value="P-loop_NTPase"/>
</dbReference>
<feature type="domain" description="ABC transporter" evidence="10">
    <location>
        <begin position="435"/>
        <end position="650"/>
    </location>
</feature>
<dbReference type="InterPro" id="IPR003593">
    <property type="entry name" value="AAA+_ATPase"/>
</dbReference>
<dbReference type="Proteomes" id="UP000543598">
    <property type="component" value="Unassembled WGS sequence"/>
</dbReference>
<dbReference type="PROSITE" id="PS00211">
    <property type="entry name" value="ABC_TRANSPORTER_1"/>
    <property type="match status" value="2"/>
</dbReference>
<dbReference type="PANTHER" id="PTHR24220">
    <property type="entry name" value="IMPORT ATP-BINDING PROTEIN"/>
    <property type="match status" value="1"/>
</dbReference>
<evidence type="ECO:0000256" key="2">
    <source>
        <dbReference type="ARBA" id="ARBA00022448"/>
    </source>
</evidence>
<feature type="compositionally biased region" description="Polar residues" evidence="8">
    <location>
        <begin position="403"/>
        <end position="415"/>
    </location>
</feature>
<keyword evidence="3 9" id="KW-0812">Transmembrane</keyword>
<dbReference type="PROSITE" id="PS50893">
    <property type="entry name" value="ABC_TRANSPORTER_2"/>
    <property type="match status" value="2"/>
</dbReference>
<dbReference type="InterPro" id="IPR015854">
    <property type="entry name" value="ABC_transpr_LolD-like"/>
</dbReference>
<dbReference type="AlphaFoldDB" id="A0A7Y2PZR0"/>
<evidence type="ECO:0000256" key="3">
    <source>
        <dbReference type="ARBA" id="ARBA00022692"/>
    </source>
</evidence>
<dbReference type="Gene3D" id="3.40.50.300">
    <property type="entry name" value="P-loop containing nucleotide triphosphate hydrolases"/>
    <property type="match status" value="2"/>
</dbReference>
<dbReference type="PROSITE" id="PS00675">
    <property type="entry name" value="SIGMA54_INTERACT_1"/>
    <property type="match status" value="1"/>
</dbReference>
<keyword evidence="12" id="KW-1185">Reference proteome</keyword>
<dbReference type="EMBL" id="JABEMB010000007">
    <property type="protein sequence ID" value="NNH03563.1"/>
    <property type="molecule type" value="Genomic_DNA"/>
</dbReference>
<feature type="non-terminal residue" evidence="11">
    <location>
        <position position="650"/>
    </location>
</feature>
<evidence type="ECO:0000256" key="4">
    <source>
        <dbReference type="ARBA" id="ARBA00022741"/>
    </source>
</evidence>
<keyword evidence="6 9" id="KW-1133">Transmembrane helix</keyword>
<dbReference type="Pfam" id="PF00005">
    <property type="entry name" value="ABC_tran"/>
    <property type="match status" value="2"/>
</dbReference>
<accession>A0A7Y2PZR0</accession>
<dbReference type="GO" id="GO:0005524">
    <property type="term" value="F:ATP binding"/>
    <property type="evidence" value="ECO:0007669"/>
    <property type="project" value="UniProtKB-KW"/>
</dbReference>
<dbReference type="InterPro" id="IPR025662">
    <property type="entry name" value="Sigma_54_int_dom_ATP-bd_1"/>
</dbReference>
<evidence type="ECO:0000313" key="11">
    <source>
        <dbReference type="EMBL" id="NNH03563.1"/>
    </source>
</evidence>
<feature type="region of interest" description="Disordered" evidence="8">
    <location>
        <begin position="400"/>
        <end position="423"/>
    </location>
</feature>
<dbReference type="SMART" id="SM00382">
    <property type="entry name" value="AAA"/>
    <property type="match status" value="2"/>
</dbReference>
<name>A0A7Y2PZR0_9MICO</name>
<dbReference type="GO" id="GO:0016887">
    <property type="term" value="F:ATP hydrolysis activity"/>
    <property type="evidence" value="ECO:0007669"/>
    <property type="project" value="InterPro"/>
</dbReference>
<dbReference type="CDD" id="cd16914">
    <property type="entry name" value="EcfT"/>
    <property type="match status" value="1"/>
</dbReference>
<evidence type="ECO:0000256" key="5">
    <source>
        <dbReference type="ARBA" id="ARBA00022840"/>
    </source>
</evidence>
<keyword evidence="4" id="KW-0547">Nucleotide-binding</keyword>
<proteinExistence type="predicted"/>
<evidence type="ECO:0000256" key="6">
    <source>
        <dbReference type="ARBA" id="ARBA00022989"/>
    </source>
</evidence>
<sequence length="650" mass="67759">MTFRPGPLRAPAALAAGFIVVRVVYRVLFHGADGAGPVLLGFPQLRLPSPFAHVVMFGPATLGGLWDAAMSALPIALTILVFGLLNALFDVSRLFARASHRGPFRGVARALAIAWATLPSLADAVRSARFAQRLRGERGGLRLLSPILERTLERSTAVAAALELRGFAGRALEGSCERPVAMRDVSLGHGGRPVVRVDDLSLATGSLVLLSGQTGSGKSTLLRALAGLHSHVDGGSVAGSLLAVGHDRVAVPPRDTARTIGVVLQHPRDAFATDRVADEIGLALELRGVAPVIRDARVREVAERVGILPLLDRRLRGLSAGEATLVAIAAAIVEQPILLLVDEPLADLDGAFRVRITALLGALAHEAGMCVVVAEHRTEAFAGQADARLTLEAGRLVAGTDGRTPQISGSRSANRGPTRFDVPDRWSSADAPRVLAVRGLTVRHADAVAVRDVSLDLGAGEIVALSGPNGAGKSSLLAAIALPSRDAQIEVGGVHVERRTRAIALVPDASDDLFTCDTVAAECRRAERRAKRAGAASARLAGLLSLDPGGAEFAARLARHPRDLSVGERRCLAIALQTIDEPLVLLVDEPTRGLDAAAAALVAAALARHAAEGGAVLLATHDADFAAALADRILPMRDGCLTRASTPTRT</sequence>
<evidence type="ECO:0000256" key="7">
    <source>
        <dbReference type="ARBA" id="ARBA00023136"/>
    </source>
</evidence>
<keyword evidence="7 9" id="KW-0472">Membrane</keyword>
<evidence type="ECO:0000313" key="12">
    <source>
        <dbReference type="Proteomes" id="UP000543598"/>
    </source>
</evidence>
<keyword evidence="5 11" id="KW-0067">ATP-binding</keyword>
<protein>
    <submittedName>
        <fullName evidence="11">ATP-binding cassette domain-containing protein</fullName>
    </submittedName>
</protein>
<dbReference type="InterPro" id="IPR015856">
    <property type="entry name" value="ABC_transpr_CbiO/EcfA_su"/>
</dbReference>
<dbReference type="GO" id="GO:0022857">
    <property type="term" value="F:transmembrane transporter activity"/>
    <property type="evidence" value="ECO:0007669"/>
    <property type="project" value="TreeGrafter"/>
</dbReference>
<dbReference type="SUPFAM" id="SSF52540">
    <property type="entry name" value="P-loop containing nucleoside triphosphate hydrolases"/>
    <property type="match status" value="2"/>
</dbReference>
<reference evidence="11 12" key="1">
    <citation type="submission" date="2020-05" db="EMBL/GenBank/DDBJ databases">
        <title>MicrobeNet Type strains.</title>
        <authorList>
            <person name="Nicholson A.C."/>
        </authorList>
    </citation>
    <scope>NUCLEOTIDE SEQUENCE [LARGE SCALE GENOMIC DNA]</scope>
    <source>
        <strain evidence="11 12">JCM 14282</strain>
    </source>
</reference>
<feature type="transmembrane region" description="Helical" evidence="9">
    <location>
        <begin position="107"/>
        <end position="125"/>
    </location>
</feature>
<gene>
    <name evidence="11" type="ORF">HLA99_06815</name>
</gene>
<dbReference type="InterPro" id="IPR017871">
    <property type="entry name" value="ABC_transporter-like_CS"/>
</dbReference>
<organism evidence="11 12">
    <name type="scientific">Microbacterium ulmi</name>
    <dbReference type="NCBI Taxonomy" id="179095"/>
    <lineage>
        <taxon>Bacteria</taxon>
        <taxon>Bacillati</taxon>
        <taxon>Actinomycetota</taxon>
        <taxon>Actinomycetes</taxon>
        <taxon>Micrococcales</taxon>
        <taxon>Microbacteriaceae</taxon>
        <taxon>Microbacterium</taxon>
    </lineage>
</organism>
<evidence type="ECO:0000256" key="9">
    <source>
        <dbReference type="SAM" id="Phobius"/>
    </source>
</evidence>
<comment type="caution">
    <text evidence="11">The sequence shown here is derived from an EMBL/GenBank/DDBJ whole genome shotgun (WGS) entry which is preliminary data.</text>
</comment>
<dbReference type="PANTHER" id="PTHR24220:SF687">
    <property type="entry name" value="ABC TRANSPORTER ATP-BINDING PROTEIN SCO2324-RELATED"/>
    <property type="match status" value="1"/>
</dbReference>
<dbReference type="InterPro" id="IPR003339">
    <property type="entry name" value="ABC/ECF_trnsptr_transmembrane"/>
</dbReference>
<dbReference type="CDD" id="cd03225">
    <property type="entry name" value="ABC_cobalt_CbiO_domain1"/>
    <property type="match status" value="1"/>
</dbReference>
<evidence type="ECO:0000256" key="1">
    <source>
        <dbReference type="ARBA" id="ARBA00004141"/>
    </source>
</evidence>